<dbReference type="InterPro" id="IPR053521">
    <property type="entry name" value="McjB-like"/>
</dbReference>
<feature type="domain" description="Microcin J25-processing protein McjB C-terminal" evidence="2">
    <location>
        <begin position="33"/>
        <end position="141"/>
    </location>
</feature>
<dbReference type="Proteomes" id="UP000216752">
    <property type="component" value="Chromosome"/>
</dbReference>
<evidence type="ECO:0000313" key="4">
    <source>
        <dbReference type="Proteomes" id="UP000216752"/>
    </source>
</evidence>
<dbReference type="Pfam" id="PF13471">
    <property type="entry name" value="Transglut_core3"/>
    <property type="match status" value="1"/>
</dbReference>
<keyword evidence="1" id="KW-1133">Transmembrane helix</keyword>
<protein>
    <recommendedName>
        <fullName evidence="2">Microcin J25-processing protein McjB C-terminal domain-containing protein</fullName>
    </recommendedName>
</protein>
<dbReference type="RefSeq" id="WP_094603507.1">
    <property type="nucleotide sequence ID" value="NZ_CP155573.1"/>
</dbReference>
<gene>
    <name evidence="3" type="ORF">SPSIL_010560</name>
</gene>
<sequence>MLKVLEKIYALSWQEKRIYIEFFLLAGVVRLAILLLPFSWQAMFLGKHMRESSIDECTEKMAFAKQVGRIIETASRYTPWESKCLVQAVVGKMMLRQQGIANTLYLGVARNEGDNLIAHAWLRCGNTIITGRQGKDKFTVVGKFADYSCSNRIIKGGDTI</sequence>
<dbReference type="NCBIfam" id="NF033537">
    <property type="entry name" value="lasso_biosyn_B2"/>
    <property type="match status" value="1"/>
</dbReference>
<evidence type="ECO:0000259" key="2">
    <source>
        <dbReference type="Pfam" id="PF13471"/>
    </source>
</evidence>
<name>A0ABZ3IHH1_9FIRM</name>
<proteinExistence type="predicted"/>
<dbReference type="InterPro" id="IPR032708">
    <property type="entry name" value="McjB_C"/>
</dbReference>
<dbReference type="EMBL" id="CP155573">
    <property type="protein sequence ID" value="XFO64947.1"/>
    <property type="molecule type" value="Genomic_DNA"/>
</dbReference>
<feature type="transmembrane region" description="Helical" evidence="1">
    <location>
        <begin position="20"/>
        <end position="40"/>
    </location>
</feature>
<keyword evidence="1" id="KW-0812">Transmembrane</keyword>
<organism evidence="3 4">
    <name type="scientific">Sporomusa silvacetica DSM 10669</name>
    <dbReference type="NCBI Taxonomy" id="1123289"/>
    <lineage>
        <taxon>Bacteria</taxon>
        <taxon>Bacillati</taxon>
        <taxon>Bacillota</taxon>
        <taxon>Negativicutes</taxon>
        <taxon>Selenomonadales</taxon>
        <taxon>Sporomusaceae</taxon>
        <taxon>Sporomusa</taxon>
    </lineage>
</organism>
<keyword evidence="4" id="KW-1185">Reference proteome</keyword>
<evidence type="ECO:0000256" key="1">
    <source>
        <dbReference type="SAM" id="Phobius"/>
    </source>
</evidence>
<accession>A0ABZ3IHH1</accession>
<evidence type="ECO:0000313" key="3">
    <source>
        <dbReference type="EMBL" id="XFO64947.1"/>
    </source>
</evidence>
<keyword evidence="1" id="KW-0472">Membrane</keyword>
<reference evidence="3" key="1">
    <citation type="submission" date="2024-05" db="EMBL/GenBank/DDBJ databases">
        <title>Isolation and characterization of Sporomusa carbonis sp. nov., a carboxydotrophic hydrogenogen in the genus of Sporomusa isolated from a charcoal burning pile.</title>
        <authorList>
            <person name="Boeer T."/>
            <person name="Rosenbaum F."/>
            <person name="Eysell L."/>
            <person name="Mueller V."/>
            <person name="Daniel R."/>
            <person name="Poehlein A."/>
        </authorList>
    </citation>
    <scope>NUCLEOTIDE SEQUENCE [LARGE SCALE GENOMIC DNA]</scope>
    <source>
        <strain evidence="3">DSM 10669</strain>
    </source>
</reference>